<sequence>MASKKRHNISSVPTQHNPLRVAEFAPSIPI</sequence>
<proteinExistence type="predicted"/>
<reference evidence="1" key="2">
    <citation type="journal article" date="2015" name="Data Brief">
        <title>Shoot transcriptome of the giant reed, Arundo donax.</title>
        <authorList>
            <person name="Barrero R.A."/>
            <person name="Guerrero F.D."/>
            <person name="Moolhuijzen P."/>
            <person name="Goolsby J.A."/>
            <person name="Tidwell J."/>
            <person name="Bellgard S.E."/>
            <person name="Bellgard M.I."/>
        </authorList>
    </citation>
    <scope>NUCLEOTIDE SEQUENCE</scope>
    <source>
        <tissue evidence="1">Shoot tissue taken approximately 20 cm above the soil surface</tissue>
    </source>
</reference>
<protein>
    <submittedName>
        <fullName evidence="1">Uncharacterized protein</fullName>
    </submittedName>
</protein>
<organism evidence="1">
    <name type="scientific">Arundo donax</name>
    <name type="common">Giant reed</name>
    <name type="synonym">Donax arundinaceus</name>
    <dbReference type="NCBI Taxonomy" id="35708"/>
    <lineage>
        <taxon>Eukaryota</taxon>
        <taxon>Viridiplantae</taxon>
        <taxon>Streptophyta</taxon>
        <taxon>Embryophyta</taxon>
        <taxon>Tracheophyta</taxon>
        <taxon>Spermatophyta</taxon>
        <taxon>Magnoliopsida</taxon>
        <taxon>Liliopsida</taxon>
        <taxon>Poales</taxon>
        <taxon>Poaceae</taxon>
        <taxon>PACMAD clade</taxon>
        <taxon>Arundinoideae</taxon>
        <taxon>Arundineae</taxon>
        <taxon>Arundo</taxon>
    </lineage>
</organism>
<reference evidence="1" key="1">
    <citation type="submission" date="2014-09" db="EMBL/GenBank/DDBJ databases">
        <authorList>
            <person name="Magalhaes I.L.F."/>
            <person name="Oliveira U."/>
            <person name="Santos F.R."/>
            <person name="Vidigal T.H.D.A."/>
            <person name="Brescovit A.D."/>
            <person name="Santos A.J."/>
        </authorList>
    </citation>
    <scope>NUCLEOTIDE SEQUENCE</scope>
    <source>
        <tissue evidence="1">Shoot tissue taken approximately 20 cm above the soil surface</tissue>
    </source>
</reference>
<name>A0A0A8YJ16_ARUDO</name>
<evidence type="ECO:0000313" key="1">
    <source>
        <dbReference type="EMBL" id="JAD25553.1"/>
    </source>
</evidence>
<dbReference type="EMBL" id="GBRH01272342">
    <property type="protein sequence ID" value="JAD25553.1"/>
    <property type="molecule type" value="Transcribed_RNA"/>
</dbReference>
<accession>A0A0A8YJ16</accession>
<dbReference type="AlphaFoldDB" id="A0A0A8YJ16"/>